<reference evidence="1" key="1">
    <citation type="journal article" date="2020" name="Nature">
        <title>Giant virus diversity and host interactions through global metagenomics.</title>
        <authorList>
            <person name="Schulz F."/>
            <person name="Roux S."/>
            <person name="Paez-Espino D."/>
            <person name="Jungbluth S."/>
            <person name="Walsh D.A."/>
            <person name="Denef V.J."/>
            <person name="McMahon K.D."/>
            <person name="Konstantinidis K.T."/>
            <person name="Eloe-Fadrosh E.A."/>
            <person name="Kyrpides N.C."/>
            <person name="Woyke T."/>
        </authorList>
    </citation>
    <scope>NUCLEOTIDE SEQUENCE</scope>
    <source>
        <strain evidence="1">GVMAG-S-1101171-111</strain>
    </source>
</reference>
<dbReference type="InterPro" id="IPR011735">
    <property type="entry name" value="WlaTC/HtrL_glycosyltransf"/>
</dbReference>
<protein>
    <submittedName>
        <fullName evidence="1">Uncharacterized protein</fullName>
    </submittedName>
</protein>
<dbReference type="AlphaFoldDB" id="A0A6C0ASG2"/>
<dbReference type="Pfam" id="PF09612">
    <property type="entry name" value="HtrL_YibB"/>
    <property type="match status" value="1"/>
</dbReference>
<accession>A0A6C0ASG2</accession>
<dbReference type="EMBL" id="MN740804">
    <property type="protein sequence ID" value="QHS82668.1"/>
    <property type="molecule type" value="Genomic_DNA"/>
</dbReference>
<evidence type="ECO:0000313" key="1">
    <source>
        <dbReference type="EMBL" id="QHS82668.1"/>
    </source>
</evidence>
<name>A0A6C0ASG2_9ZZZZ</name>
<proteinExistence type="predicted"/>
<organism evidence="1">
    <name type="scientific">viral metagenome</name>
    <dbReference type="NCBI Taxonomy" id="1070528"/>
    <lineage>
        <taxon>unclassified sequences</taxon>
        <taxon>metagenomes</taxon>
        <taxon>organismal metagenomes</taxon>
    </lineage>
</organism>
<sequence length="577" mass="68743">MSNFIHQDKYTCTFVTSFIDIYETQFEDKSVEWRFDKFRDIAETGIPICVYVDPINYILLQHFVIDYPNIKIMKRVTIWETEIGKIVAQVRGEGLEVNLPEWRNEPKDIDEYMILINSKTEFMADAVHHNPFQTEHFAWIDFSISYVFRNKYETMRYLDILSRRTFTSQPFLLLPGCWDRIGEDSTESIMNHVYWRFCGGFILGDANSILDMHARYLRYYPAFLREHRKLIWEVNFWAWLEANSGWSPNWYKADHNDSIVQIPVDKCCLSMNEHLVIHNYDYPKIDTYEPMQASYIEIGGRHFLNTRYVNYWYLDSGHCHINHCDDIIITKNLVVELDGETLIPIGPFNEMQDNSVRLHSYGAYFYGLEDIRLYEFDGQIRFIATNINYSPTGHNMMVVGEYQPDERCYENCRLIEPPYQSWCEKNWIPVNHCPNNGQSEKFIYKWHPMEIGERRVGENGMERLEIVASYDIREPEFHRVRGSTPFVRLNHYLVGIVHFSECTLPRRYYHIMVALDADTLKPMKYSEIFHFQHVGIEFCIGLTIRDDDYVCWISKWDREPAMVRIPIERIPLCFDFA</sequence>